<comment type="similarity">
    <text evidence="1">Belongs to the peptidase C1 family.</text>
</comment>
<evidence type="ECO:0000259" key="8">
    <source>
        <dbReference type="SMART" id="SM00848"/>
    </source>
</evidence>
<dbReference type="InterPro" id="IPR013201">
    <property type="entry name" value="Prot_inhib_I29"/>
</dbReference>
<evidence type="ECO:0000256" key="4">
    <source>
        <dbReference type="ARBA" id="ARBA00022807"/>
    </source>
</evidence>
<dbReference type="Pfam" id="PF08246">
    <property type="entry name" value="Inhibitor_I29"/>
    <property type="match status" value="1"/>
</dbReference>
<dbReference type="InterPro" id="IPR000169">
    <property type="entry name" value="Pept_cys_AS"/>
</dbReference>
<dbReference type="PROSITE" id="PS00640">
    <property type="entry name" value="THIOL_PROTEASE_ASN"/>
    <property type="match status" value="1"/>
</dbReference>
<organism evidence="9 10">
    <name type="scientific">Mesorhabditis belari</name>
    <dbReference type="NCBI Taxonomy" id="2138241"/>
    <lineage>
        <taxon>Eukaryota</taxon>
        <taxon>Metazoa</taxon>
        <taxon>Ecdysozoa</taxon>
        <taxon>Nematoda</taxon>
        <taxon>Chromadorea</taxon>
        <taxon>Rhabditida</taxon>
        <taxon>Rhabditina</taxon>
        <taxon>Rhabditomorpha</taxon>
        <taxon>Rhabditoidea</taxon>
        <taxon>Rhabditidae</taxon>
        <taxon>Mesorhabditinae</taxon>
        <taxon>Mesorhabditis</taxon>
    </lineage>
</organism>
<keyword evidence="5" id="KW-0865">Zymogen</keyword>
<dbReference type="PROSITE" id="PS00139">
    <property type="entry name" value="THIOL_PROTEASE_CYS"/>
    <property type="match status" value="1"/>
</dbReference>
<dbReference type="GO" id="GO:0006508">
    <property type="term" value="P:proteolysis"/>
    <property type="evidence" value="ECO:0007669"/>
    <property type="project" value="UniProtKB-KW"/>
</dbReference>
<dbReference type="SMART" id="SM00848">
    <property type="entry name" value="Inhibitor_I29"/>
    <property type="match status" value="1"/>
</dbReference>
<evidence type="ECO:0000313" key="9">
    <source>
        <dbReference type="Proteomes" id="UP000887575"/>
    </source>
</evidence>
<keyword evidence="2" id="KW-0645">Protease</keyword>
<keyword evidence="3" id="KW-0378">Hydrolase</keyword>
<evidence type="ECO:0000256" key="1">
    <source>
        <dbReference type="ARBA" id="ARBA00008455"/>
    </source>
</evidence>
<evidence type="ECO:0000256" key="6">
    <source>
        <dbReference type="ARBA" id="ARBA00023157"/>
    </source>
</evidence>
<dbReference type="GO" id="GO:0008234">
    <property type="term" value="F:cysteine-type peptidase activity"/>
    <property type="evidence" value="ECO:0007669"/>
    <property type="project" value="UniProtKB-KW"/>
</dbReference>
<name>A0AAF3J2G1_9BILA</name>
<dbReference type="InterPro" id="IPR039417">
    <property type="entry name" value="Peptidase_C1A_papain-like"/>
</dbReference>
<keyword evidence="4" id="KW-0788">Thiol protease</keyword>
<dbReference type="Pfam" id="PF00112">
    <property type="entry name" value="Peptidase_C1"/>
    <property type="match status" value="1"/>
</dbReference>
<dbReference type="PRINTS" id="PR00705">
    <property type="entry name" value="PAPAIN"/>
</dbReference>
<dbReference type="PANTHER" id="PTHR12411">
    <property type="entry name" value="CYSTEINE PROTEASE FAMILY C1-RELATED"/>
    <property type="match status" value="1"/>
</dbReference>
<dbReference type="Gene3D" id="3.90.70.10">
    <property type="entry name" value="Cysteine proteinases"/>
    <property type="match status" value="1"/>
</dbReference>
<feature type="domain" description="Peptidase C1A papain C-terminal" evidence="7">
    <location>
        <begin position="125"/>
        <end position="335"/>
    </location>
</feature>
<evidence type="ECO:0000256" key="3">
    <source>
        <dbReference type="ARBA" id="ARBA00022801"/>
    </source>
</evidence>
<keyword evidence="9" id="KW-1185">Reference proteome</keyword>
<evidence type="ECO:0000313" key="10">
    <source>
        <dbReference type="WBParaSite" id="MBELARI_LOCUS12065"/>
    </source>
</evidence>
<accession>A0AAF3J2G1</accession>
<dbReference type="Proteomes" id="UP000887575">
    <property type="component" value="Unassembled WGS sequence"/>
</dbReference>
<proteinExistence type="inferred from homology"/>
<keyword evidence="6" id="KW-1015">Disulfide bond</keyword>
<dbReference type="InterPro" id="IPR025661">
    <property type="entry name" value="Pept_asp_AS"/>
</dbReference>
<protein>
    <submittedName>
        <fullName evidence="10">Uncharacterized protein</fullName>
    </submittedName>
</protein>
<dbReference type="InterPro" id="IPR000668">
    <property type="entry name" value="Peptidase_C1A_C"/>
</dbReference>
<dbReference type="CDD" id="cd02248">
    <property type="entry name" value="Peptidase_C1A"/>
    <property type="match status" value="1"/>
</dbReference>
<evidence type="ECO:0000256" key="5">
    <source>
        <dbReference type="ARBA" id="ARBA00023145"/>
    </source>
</evidence>
<feature type="domain" description="Cathepsin propeptide inhibitor" evidence="8">
    <location>
        <begin position="37"/>
        <end position="93"/>
    </location>
</feature>
<dbReference type="WBParaSite" id="MBELARI_LOCUS12065">
    <property type="protein sequence ID" value="MBELARI_LOCUS12065"/>
    <property type="gene ID" value="MBELARI_LOCUS12065"/>
</dbReference>
<sequence>MQILPDQADASIKKLATRAKWGVQMTGILNDFQLDHFINFTVKWKKSYHSEEEVQKRAKIWKENKKEIDEENKKARGYKLGENLFTDMDDDEKAKYVMDINTANAGDEAIKKIAKRGKRAAITYVGELKDWRRPAWMPAIRDQGSCGSCYAFAAINAIEVQWNSLGHTAQFSEQQIVDCTGDNYGCGGGWPERVFNYSYYYGNAGRGVYPYTGKKGVCRGTARSYIVSNWYHLTTLAQMVSYNYWYGPIAFSINVPSSLYSYVGGIFYPPQSTCTSIVNRGAHAMSIVGYGAQNGVPYWIVRNSWGASWGEGGYFRMRKGVNNCGMEKRGVYIPFVYGQS</sequence>
<dbReference type="InterPro" id="IPR013128">
    <property type="entry name" value="Peptidase_C1A"/>
</dbReference>
<dbReference type="AlphaFoldDB" id="A0AAF3J2G1"/>
<evidence type="ECO:0000259" key="7">
    <source>
        <dbReference type="SMART" id="SM00645"/>
    </source>
</evidence>
<dbReference type="SMART" id="SM00645">
    <property type="entry name" value="Pept_C1"/>
    <property type="match status" value="1"/>
</dbReference>
<dbReference type="InterPro" id="IPR038765">
    <property type="entry name" value="Papain-like_cys_pep_sf"/>
</dbReference>
<reference evidence="10" key="1">
    <citation type="submission" date="2024-02" db="UniProtKB">
        <authorList>
            <consortium name="WormBaseParasite"/>
        </authorList>
    </citation>
    <scope>IDENTIFICATION</scope>
</reference>
<dbReference type="SUPFAM" id="SSF54001">
    <property type="entry name" value="Cysteine proteinases"/>
    <property type="match status" value="1"/>
</dbReference>
<evidence type="ECO:0000256" key="2">
    <source>
        <dbReference type="ARBA" id="ARBA00022670"/>
    </source>
</evidence>